<evidence type="ECO:0000256" key="1">
    <source>
        <dbReference type="ARBA" id="ARBA00005187"/>
    </source>
</evidence>
<proteinExistence type="predicted"/>
<gene>
    <name evidence="6" type="ORF">EKH77_02340</name>
</gene>
<name>A0A3S9PCU5_STRLT</name>
<sequence>MTGGPWFAVFPDSEAAAGVARKVCPRPVDVVRYPSGRPWLLGEWPVGDVVVAEAGSSLLALIGRCPVNAEELALRLRGMRELGDTEQTEQVVAGLPGSFHVVVSAGGRLRVRGTASAVRRVFHAESDGVTVAASRADALAHAVGAVMDEEQLALHLLSSPPSYPFGEHRSLWRGVQAVRPGHALLIGPDGRATVRPWWEPPEPDLSLAEGAENVRRALSLAVSSCTANRTGNHTANRTVISADLSGGLDSTTLCFLAARGPARLITFHWASLDPGNDDTAWARKAAALLPDAEHVAPEPSDATLWFSGLGDVPTATDEPGLWARDSARLLLLARLMTRHGSRLHLTGGGGDELFGFLPPYLHAHVRSRSLSALRQVNRTRVMQRWPLRPLLAELSDRTTFADWLATTARRITDPALPARPRTGRVPSTAWEVMPQVPPWARAEAVDAARTLLREASSGTHEPLAAQRGQHAALSAARTCGRAFRVTEQVTAALGLPSAAPYLDDNVLEAALSVRITERGALDRCKPLLTTAVHPDVPGELLARSTKGEYTADFHQALHRNKAALNRLVDDSHLARAGLVDTAVLRAHLAKPGLPPEAMRALDNTVACEMWLRGCSAAKGRSAAKGAP</sequence>
<evidence type="ECO:0000256" key="4">
    <source>
        <dbReference type="ARBA" id="ARBA00048741"/>
    </source>
</evidence>
<organism evidence="6 7">
    <name type="scientific">Streptomyces luteoverticillatus</name>
    <name type="common">Streptoverticillium luteoverticillatus</name>
    <dbReference type="NCBI Taxonomy" id="66425"/>
    <lineage>
        <taxon>Bacteria</taxon>
        <taxon>Bacillati</taxon>
        <taxon>Actinomycetota</taxon>
        <taxon>Actinomycetes</taxon>
        <taxon>Kitasatosporales</taxon>
        <taxon>Streptomycetaceae</taxon>
        <taxon>Streptomyces</taxon>
    </lineage>
</organism>
<dbReference type="AlphaFoldDB" id="A0A3S9PCU5"/>
<keyword evidence="3" id="KW-0028">Amino-acid biosynthesis</keyword>
<reference evidence="6 7" key="1">
    <citation type="submission" date="2018-12" db="EMBL/GenBank/DDBJ databases">
        <title>The whole draft genome of Streptomyce luteoverticillatus CGMCC 15060.</title>
        <authorList>
            <person name="Feng Z."/>
            <person name="Chen G."/>
            <person name="Zhang J."/>
            <person name="Zhu H."/>
            <person name="Yu X."/>
            <person name="Zhang W."/>
            <person name="Zhang X."/>
        </authorList>
    </citation>
    <scope>NUCLEOTIDE SEQUENCE [LARGE SCALE GENOMIC DNA]</scope>
    <source>
        <strain evidence="6 7">CGMCC 15060</strain>
    </source>
</reference>
<dbReference type="PANTHER" id="PTHR43284">
    <property type="entry name" value="ASPARAGINE SYNTHETASE (GLUTAMINE-HYDROLYZING)"/>
    <property type="match status" value="1"/>
</dbReference>
<dbReference type="GO" id="GO:0006529">
    <property type="term" value="P:asparagine biosynthetic process"/>
    <property type="evidence" value="ECO:0007669"/>
    <property type="project" value="UniProtKB-KW"/>
</dbReference>
<dbReference type="OrthoDB" id="7053173at2"/>
<dbReference type="Proteomes" id="UP000267900">
    <property type="component" value="Chromosome"/>
</dbReference>
<dbReference type="InterPro" id="IPR001962">
    <property type="entry name" value="Asn_synthase"/>
</dbReference>
<feature type="domain" description="Asparagine synthetase" evidence="5">
    <location>
        <begin position="233"/>
        <end position="612"/>
    </location>
</feature>
<dbReference type="Gene3D" id="3.60.20.10">
    <property type="entry name" value="Glutamine Phosphoribosylpyrophosphate, subunit 1, domain 1"/>
    <property type="match status" value="1"/>
</dbReference>
<evidence type="ECO:0000256" key="3">
    <source>
        <dbReference type="ARBA" id="ARBA00022888"/>
    </source>
</evidence>
<dbReference type="SUPFAM" id="SSF56235">
    <property type="entry name" value="N-terminal nucleophile aminohydrolases (Ntn hydrolases)"/>
    <property type="match status" value="1"/>
</dbReference>
<evidence type="ECO:0000313" key="7">
    <source>
        <dbReference type="Proteomes" id="UP000267900"/>
    </source>
</evidence>
<evidence type="ECO:0000256" key="2">
    <source>
        <dbReference type="ARBA" id="ARBA00012737"/>
    </source>
</evidence>
<dbReference type="SUPFAM" id="SSF52402">
    <property type="entry name" value="Adenine nucleotide alpha hydrolases-like"/>
    <property type="match status" value="1"/>
</dbReference>
<dbReference type="EMBL" id="CP034587">
    <property type="protein sequence ID" value="AZQ70205.1"/>
    <property type="molecule type" value="Genomic_DNA"/>
</dbReference>
<keyword evidence="7" id="KW-1185">Reference proteome</keyword>
<accession>A0A3S9PCU5</accession>
<dbReference type="Gene3D" id="3.40.50.620">
    <property type="entry name" value="HUPs"/>
    <property type="match status" value="1"/>
</dbReference>
<dbReference type="EC" id="6.3.5.4" evidence="2"/>
<evidence type="ECO:0000313" key="6">
    <source>
        <dbReference type="EMBL" id="AZQ70205.1"/>
    </source>
</evidence>
<evidence type="ECO:0000259" key="5">
    <source>
        <dbReference type="Pfam" id="PF00733"/>
    </source>
</evidence>
<dbReference type="Pfam" id="PF00733">
    <property type="entry name" value="Asn_synthase"/>
    <property type="match status" value="1"/>
</dbReference>
<comment type="pathway">
    <text evidence="1">Amino-acid biosynthesis; L-asparagine biosynthesis; L-asparagine from L-aspartate (L-Gln route): step 1/1.</text>
</comment>
<dbReference type="GO" id="GO:0004066">
    <property type="term" value="F:asparagine synthase (glutamine-hydrolyzing) activity"/>
    <property type="evidence" value="ECO:0007669"/>
    <property type="project" value="UniProtKB-EC"/>
</dbReference>
<keyword evidence="3" id="KW-0061">Asparagine biosynthesis</keyword>
<dbReference type="InterPro" id="IPR051786">
    <property type="entry name" value="ASN_synthetase/amidase"/>
</dbReference>
<protein>
    <recommendedName>
        <fullName evidence="2">asparagine synthase (glutamine-hydrolyzing)</fullName>
        <ecNumber evidence="2">6.3.5.4</ecNumber>
    </recommendedName>
</protein>
<dbReference type="PANTHER" id="PTHR43284:SF1">
    <property type="entry name" value="ASPARAGINE SYNTHETASE"/>
    <property type="match status" value="1"/>
</dbReference>
<dbReference type="InterPro" id="IPR029055">
    <property type="entry name" value="Ntn_hydrolases_N"/>
</dbReference>
<comment type="catalytic activity">
    <reaction evidence="4">
        <text>L-aspartate + L-glutamine + ATP + H2O = L-asparagine + L-glutamate + AMP + diphosphate + H(+)</text>
        <dbReference type="Rhea" id="RHEA:12228"/>
        <dbReference type="ChEBI" id="CHEBI:15377"/>
        <dbReference type="ChEBI" id="CHEBI:15378"/>
        <dbReference type="ChEBI" id="CHEBI:29985"/>
        <dbReference type="ChEBI" id="CHEBI:29991"/>
        <dbReference type="ChEBI" id="CHEBI:30616"/>
        <dbReference type="ChEBI" id="CHEBI:33019"/>
        <dbReference type="ChEBI" id="CHEBI:58048"/>
        <dbReference type="ChEBI" id="CHEBI:58359"/>
        <dbReference type="ChEBI" id="CHEBI:456215"/>
        <dbReference type="EC" id="6.3.5.4"/>
    </reaction>
</comment>
<dbReference type="InterPro" id="IPR014729">
    <property type="entry name" value="Rossmann-like_a/b/a_fold"/>
</dbReference>